<comment type="caution">
    <text evidence="1">The sequence shown here is derived from an EMBL/GenBank/DDBJ whole genome shotgun (WGS) entry which is preliminary data.</text>
</comment>
<reference evidence="1" key="1">
    <citation type="submission" date="2019-08" db="EMBL/GenBank/DDBJ databases">
        <authorList>
            <person name="Kucharzyk K."/>
            <person name="Murdoch R.W."/>
            <person name="Higgins S."/>
            <person name="Loffler F."/>
        </authorList>
    </citation>
    <scope>NUCLEOTIDE SEQUENCE</scope>
</reference>
<accession>A0A644UVB6</accession>
<evidence type="ECO:0000313" key="1">
    <source>
        <dbReference type="EMBL" id="MPL83026.1"/>
    </source>
</evidence>
<dbReference type="EMBL" id="VSSQ01000171">
    <property type="protein sequence ID" value="MPL83026.1"/>
    <property type="molecule type" value="Genomic_DNA"/>
</dbReference>
<name>A0A644UVB6_9ZZZZ</name>
<gene>
    <name evidence="1" type="ORF">SDC9_28976</name>
</gene>
<dbReference type="AlphaFoldDB" id="A0A644UVB6"/>
<protein>
    <submittedName>
        <fullName evidence="1">Uncharacterized protein</fullName>
    </submittedName>
</protein>
<proteinExistence type="predicted"/>
<sequence length="186" mass="19257">MCVKGICWAFYQQLAAKYHGIKAYVTGAEVHQVIHGAPAIHSNAEGLGVSYAEGGFYRQVAGLMGGNVDGVSDLRFLHAEAVVGVLHRGAHIHAAQAYFEVQPVDFKAGTGGGSKGVLEVSFRVLVVGVPSVGHHAERFAKAQGVNAFAGREGECGIGRGDGRFGGGGEGPGKDNGLLCLDIQGDK</sequence>
<organism evidence="1">
    <name type="scientific">bioreactor metagenome</name>
    <dbReference type="NCBI Taxonomy" id="1076179"/>
    <lineage>
        <taxon>unclassified sequences</taxon>
        <taxon>metagenomes</taxon>
        <taxon>ecological metagenomes</taxon>
    </lineage>
</organism>